<name>A0A4Z2CKJ9_SCHJA</name>
<gene>
    <name evidence="1" type="ORF">EWB00_000237</name>
</gene>
<evidence type="ECO:0000313" key="1">
    <source>
        <dbReference type="EMBL" id="TNN04732.1"/>
    </source>
</evidence>
<keyword evidence="2" id="KW-1185">Reference proteome</keyword>
<reference evidence="1 2" key="1">
    <citation type="submission" date="2019-03" db="EMBL/GenBank/DDBJ databases">
        <title>An improved genome assembly of the fluke Schistosoma japonicum.</title>
        <authorList>
            <person name="Hu W."/>
            <person name="Luo F."/>
            <person name="Yin M."/>
            <person name="Mo X."/>
            <person name="Sun C."/>
            <person name="Wu Q."/>
            <person name="Zhu B."/>
            <person name="Xiang M."/>
            <person name="Wang J."/>
            <person name="Wang Y."/>
            <person name="Zhang T."/>
            <person name="Xu B."/>
            <person name="Zheng H."/>
            <person name="Feng Z."/>
        </authorList>
    </citation>
    <scope>NUCLEOTIDE SEQUENCE [LARGE SCALE GENOMIC DNA]</scope>
    <source>
        <strain evidence="1">HuSjv2</strain>
        <tissue evidence="1">Worms</tissue>
    </source>
</reference>
<dbReference type="Proteomes" id="UP000311919">
    <property type="component" value="Unassembled WGS sequence"/>
</dbReference>
<dbReference type="AlphaFoldDB" id="A0A4Z2CKJ9"/>
<comment type="caution">
    <text evidence="1">The sequence shown here is derived from an EMBL/GenBank/DDBJ whole genome shotgun (WGS) entry which is preliminary data.</text>
</comment>
<sequence length="185" mass="20360">MLTDKKLRVLCTGCSRPHPTLKGDKGRRIKEFRALLELYRRRPVEKNPLSRGPDLSSPPIPALGVNWGELPHLSLAVAATIIASPGQPRWAQWLDRCYELAAFGAAGAGLDTGKYSHVYPMKVTCCGGRSSPVCLLITQGSTQAPSIKVCGCLVCPRLAYQMDVPWPPVHTGRWKAAKNPQWYQL</sequence>
<proteinExistence type="predicted"/>
<accession>A0A4Z2CKJ9</accession>
<organism evidence="1 2">
    <name type="scientific">Schistosoma japonicum</name>
    <name type="common">Blood fluke</name>
    <dbReference type="NCBI Taxonomy" id="6182"/>
    <lineage>
        <taxon>Eukaryota</taxon>
        <taxon>Metazoa</taxon>
        <taxon>Spiralia</taxon>
        <taxon>Lophotrochozoa</taxon>
        <taxon>Platyhelminthes</taxon>
        <taxon>Trematoda</taxon>
        <taxon>Digenea</taxon>
        <taxon>Strigeidida</taxon>
        <taxon>Schistosomatoidea</taxon>
        <taxon>Schistosomatidae</taxon>
        <taxon>Schistosoma</taxon>
    </lineage>
</organism>
<evidence type="ECO:0000313" key="2">
    <source>
        <dbReference type="Proteomes" id="UP000311919"/>
    </source>
</evidence>
<protein>
    <submittedName>
        <fullName evidence="1">Uncharacterized protein</fullName>
    </submittedName>
</protein>
<dbReference type="EMBL" id="SKCS01001062">
    <property type="protein sequence ID" value="TNN04732.1"/>
    <property type="molecule type" value="Genomic_DNA"/>
</dbReference>